<dbReference type="GO" id="GO:0009113">
    <property type="term" value="P:purine nucleobase biosynthetic process"/>
    <property type="evidence" value="ECO:0007669"/>
    <property type="project" value="InterPro"/>
</dbReference>
<name>A0A0F9FWH7_9ZZZZ</name>
<comment type="caution">
    <text evidence="2">The sequence shown here is derived from an EMBL/GenBank/DDBJ whole genome shotgun (WGS) entry which is preliminary data.</text>
</comment>
<evidence type="ECO:0000313" key="2">
    <source>
        <dbReference type="EMBL" id="KKL90688.1"/>
    </source>
</evidence>
<dbReference type="InterPro" id="IPR011054">
    <property type="entry name" value="Rudment_hybrid_motif"/>
</dbReference>
<reference evidence="2" key="1">
    <citation type="journal article" date="2015" name="Nature">
        <title>Complex archaea that bridge the gap between prokaryotes and eukaryotes.</title>
        <authorList>
            <person name="Spang A."/>
            <person name="Saw J.H."/>
            <person name="Jorgensen S.L."/>
            <person name="Zaremba-Niedzwiedzka K."/>
            <person name="Martijn J."/>
            <person name="Lind A.E."/>
            <person name="van Eijk R."/>
            <person name="Schleper C."/>
            <person name="Guy L."/>
            <person name="Ettema T.J."/>
        </authorList>
    </citation>
    <scope>NUCLEOTIDE SEQUENCE</scope>
</reference>
<dbReference type="SUPFAM" id="SSF51246">
    <property type="entry name" value="Rudiment single hybrid motif"/>
    <property type="match status" value="1"/>
</dbReference>
<protein>
    <recommendedName>
        <fullName evidence="1">Phosphoribosylglycinamide synthetase C-domain domain-containing protein</fullName>
    </recommendedName>
</protein>
<dbReference type="Gene3D" id="3.90.600.10">
    <property type="entry name" value="Phosphoribosylglycinamide synthetase, C-terminal domain"/>
    <property type="match status" value="1"/>
</dbReference>
<dbReference type="GO" id="GO:0004637">
    <property type="term" value="F:phosphoribosylamine-glycine ligase activity"/>
    <property type="evidence" value="ECO:0007669"/>
    <property type="project" value="InterPro"/>
</dbReference>
<gene>
    <name evidence="2" type="ORF">LCGC14_1902220</name>
</gene>
<dbReference type="InterPro" id="IPR037123">
    <property type="entry name" value="PRibGlycinamide_synth_C_sf"/>
</dbReference>
<accession>A0A0F9FWH7</accession>
<proteinExistence type="predicted"/>
<organism evidence="2">
    <name type="scientific">marine sediment metagenome</name>
    <dbReference type="NCBI Taxonomy" id="412755"/>
    <lineage>
        <taxon>unclassified sequences</taxon>
        <taxon>metagenomes</taxon>
        <taxon>ecological metagenomes</taxon>
    </lineage>
</organism>
<dbReference type="AlphaFoldDB" id="A0A0F9FWH7"/>
<evidence type="ECO:0000259" key="1">
    <source>
        <dbReference type="SMART" id="SM01210"/>
    </source>
</evidence>
<dbReference type="EMBL" id="LAZR01019945">
    <property type="protein sequence ID" value="KKL90688.1"/>
    <property type="molecule type" value="Genomic_DNA"/>
</dbReference>
<sequence length="321" mass="35206">MKFLLISNTGQGLGLALRLKEEGNDVAAAIRDGKSRRSYSGLVRKVQRWDDFLDKDTVVVFDSHGAGRTADRLRGKGNPVFGSSDFGDRLTQDKELAREFLKEAGAKLPARPVEGWFDGKKFLRPFVHTLTRNHLMNDDLGPEVESAGALAWPAKEEEDVLSKMEPIFAHHGYVGPVSVDSKGFKAHLSYDSLPALLRLHGGEVGSLISNLAKSQTQGVLSLRDGYAGALRVSLPPPGRGKKLTGFTGEDRPSVYFYDVEFNGEGELRTTGDSLAALTGLGETPTAAFEKPYEIAKRIELPERMYRTDLGPIFTREVKGEN</sequence>
<dbReference type="SMART" id="SM01210">
    <property type="entry name" value="GARS_C"/>
    <property type="match status" value="1"/>
</dbReference>
<feature type="domain" description="Phosphoribosylglycinamide synthetase C-domain" evidence="1">
    <location>
        <begin position="228"/>
        <end position="313"/>
    </location>
</feature>
<dbReference type="InterPro" id="IPR020560">
    <property type="entry name" value="PRibGlycinamide_synth_C-dom"/>
</dbReference>